<feature type="transmembrane region" description="Helical" evidence="1">
    <location>
        <begin position="62"/>
        <end position="82"/>
    </location>
</feature>
<evidence type="ECO:0000256" key="1">
    <source>
        <dbReference type="SAM" id="Phobius"/>
    </source>
</evidence>
<accession>A0ABS8KQS7</accession>
<feature type="transmembrane region" description="Helical" evidence="1">
    <location>
        <begin position="94"/>
        <end position="119"/>
    </location>
</feature>
<keyword evidence="1" id="KW-1133">Transmembrane helix</keyword>
<comment type="caution">
    <text evidence="2">The sequence shown here is derived from an EMBL/GenBank/DDBJ whole genome shotgun (WGS) entry which is preliminary data.</text>
</comment>
<dbReference type="EMBL" id="JAJISD010000001">
    <property type="protein sequence ID" value="MCC8428432.1"/>
    <property type="molecule type" value="Genomic_DNA"/>
</dbReference>
<dbReference type="Proteomes" id="UP001198862">
    <property type="component" value="Unassembled WGS sequence"/>
</dbReference>
<keyword evidence="1" id="KW-0472">Membrane</keyword>
<keyword evidence="1" id="KW-0812">Transmembrane</keyword>
<gene>
    <name evidence="2" type="ORF">LJ725_05615</name>
</gene>
<evidence type="ECO:0000313" key="2">
    <source>
        <dbReference type="EMBL" id="MCC8428432.1"/>
    </source>
</evidence>
<keyword evidence="3" id="KW-1185">Reference proteome</keyword>
<sequence length="131" mass="13801">MLRIRPFVMGHLVAALLVGAGAGAFLAAEAMLIGGLGMLAGAIVSSLVCQWKPGVEAPAWQLWAVAVVANPVFLGALVFMALDWQCVVGVQRGWGCLVAAMAIIVASLCFLPPLGGLLWRSWKRYRAGPRS</sequence>
<reference evidence="2 3" key="1">
    <citation type="submission" date="2021-11" db="EMBL/GenBank/DDBJ databases">
        <authorList>
            <person name="Lee D.-H."/>
            <person name="Kim S.-B."/>
        </authorList>
    </citation>
    <scope>NUCLEOTIDE SEQUENCE [LARGE SCALE GENOMIC DNA]</scope>
    <source>
        <strain evidence="2 3">KCTC 52223</strain>
    </source>
</reference>
<dbReference type="RefSeq" id="WP_230549624.1">
    <property type="nucleotide sequence ID" value="NZ_JAJISD010000001.1"/>
</dbReference>
<proteinExistence type="predicted"/>
<organism evidence="2 3">
    <name type="scientific">Reyranella aquatilis</name>
    <dbReference type="NCBI Taxonomy" id="2035356"/>
    <lineage>
        <taxon>Bacteria</taxon>
        <taxon>Pseudomonadati</taxon>
        <taxon>Pseudomonadota</taxon>
        <taxon>Alphaproteobacteria</taxon>
        <taxon>Hyphomicrobiales</taxon>
        <taxon>Reyranellaceae</taxon>
        <taxon>Reyranella</taxon>
    </lineage>
</organism>
<name>A0ABS8KQS7_9HYPH</name>
<protein>
    <submittedName>
        <fullName evidence="2">Uncharacterized protein</fullName>
    </submittedName>
</protein>
<evidence type="ECO:0000313" key="3">
    <source>
        <dbReference type="Proteomes" id="UP001198862"/>
    </source>
</evidence>